<accession>A0A1B8GRN1</accession>
<organism evidence="3 4">
    <name type="scientific">Pseudogymnoascus verrucosus</name>
    <dbReference type="NCBI Taxonomy" id="342668"/>
    <lineage>
        <taxon>Eukaryota</taxon>
        <taxon>Fungi</taxon>
        <taxon>Dikarya</taxon>
        <taxon>Ascomycota</taxon>
        <taxon>Pezizomycotina</taxon>
        <taxon>Leotiomycetes</taxon>
        <taxon>Thelebolales</taxon>
        <taxon>Thelebolaceae</taxon>
        <taxon>Pseudogymnoascus</taxon>
    </lineage>
</organism>
<evidence type="ECO:0000256" key="1">
    <source>
        <dbReference type="ARBA" id="ARBA00005375"/>
    </source>
</evidence>
<reference evidence="3 4" key="1">
    <citation type="submission" date="2016-03" db="EMBL/GenBank/DDBJ databases">
        <title>Comparative genomics of Pseudogymnoascus destructans, the fungus causing white-nose syndrome of bats.</title>
        <authorList>
            <person name="Palmer J.M."/>
            <person name="Drees K.P."/>
            <person name="Foster J.T."/>
            <person name="Lindner D.L."/>
        </authorList>
    </citation>
    <scope>NUCLEOTIDE SEQUENCE [LARGE SCALE GENOMIC DNA]</scope>
    <source>
        <strain evidence="3 4">UAMH 10579</strain>
    </source>
</reference>
<dbReference type="Pfam" id="PF00328">
    <property type="entry name" value="His_Phos_2"/>
    <property type="match status" value="2"/>
</dbReference>
<protein>
    <recommendedName>
        <fullName evidence="5">Acid phosphatase pho5</fullName>
    </recommendedName>
</protein>
<dbReference type="GO" id="GO:0016791">
    <property type="term" value="F:phosphatase activity"/>
    <property type="evidence" value="ECO:0007669"/>
    <property type="project" value="TreeGrafter"/>
</dbReference>
<keyword evidence="2" id="KW-0812">Transmembrane</keyword>
<feature type="transmembrane region" description="Helical" evidence="2">
    <location>
        <begin position="12"/>
        <end position="29"/>
    </location>
</feature>
<dbReference type="SUPFAM" id="SSF53254">
    <property type="entry name" value="Phosphoglycerate mutase-like"/>
    <property type="match status" value="1"/>
</dbReference>
<sequence length="520" mass="57526">MNGITPRRNTFIWLIALILVGYYVLTRFFELTGSFSITSSPSGTQAADMAISVDLSWHAPISSNINSLSSAINGTGIYGFIFNSSTLPQGTPYGTYNWCNMPHVRRTEYPKVNSSYALEYVEVIHRHHKRTPYASNTFPVESYPWYCDDEGLFYAGAPLPTHGANQAANTYWSVYTSTSNPLAPRGFNGTCQFPQITREGLDDSWQHGKDLYDVYHDLLGFLPKKYDPKVVSFRVTNNVITSQVASMLVSGMFRGEEHENVPLLIQPSNIDSLEPAYSCSSASNKFSSYGAGSSDPGWTAHLKAASDLYANLDAISGVSPTDSGFHMSFDHYFDNLSARLCHAKPLPCSISNPSLCVTQKMAEEVFRLGQYEYSYLYRDAGARTLEYTAASYGIWIAELAQNLRDAMHATDSASNGSKKKSSGMKYRHNVAHDGSVSRLLSILQIEKMVWPGMGSEVVFELYKGKKDQQYYVRVLWGGQVLKSSNPTLGVLDMVRADILIAYFDGLAGQGAKKIPSLCSV</sequence>
<dbReference type="InterPro" id="IPR000560">
    <property type="entry name" value="His_Pase_clade-2"/>
</dbReference>
<dbReference type="InterPro" id="IPR029033">
    <property type="entry name" value="His_PPase_superfam"/>
</dbReference>
<dbReference type="PANTHER" id="PTHR11567:SF195">
    <property type="entry name" value="ACID PHOSPHATASE, PUTATIVE (AFU_ORTHOLOGUE AFUA_3G14570)-RELATED"/>
    <property type="match status" value="1"/>
</dbReference>
<comment type="similarity">
    <text evidence="1">Belongs to the histidine acid phosphatase family.</text>
</comment>
<keyword evidence="2" id="KW-1133">Transmembrane helix</keyword>
<dbReference type="STRING" id="342668.A0A1B8GRN1"/>
<dbReference type="Gene3D" id="3.40.50.1240">
    <property type="entry name" value="Phosphoglycerate mutase-like"/>
    <property type="match status" value="1"/>
</dbReference>
<dbReference type="RefSeq" id="XP_018132232.2">
    <property type="nucleotide sequence ID" value="XM_018273136.2"/>
</dbReference>
<dbReference type="EMBL" id="KV460216">
    <property type="protein sequence ID" value="OBT98499.2"/>
    <property type="molecule type" value="Genomic_DNA"/>
</dbReference>
<dbReference type="InterPro" id="IPR050645">
    <property type="entry name" value="Histidine_acid_phosphatase"/>
</dbReference>
<dbReference type="Proteomes" id="UP000091956">
    <property type="component" value="Unassembled WGS sequence"/>
</dbReference>
<dbReference type="AlphaFoldDB" id="A0A1B8GRN1"/>
<evidence type="ECO:0000256" key="2">
    <source>
        <dbReference type="SAM" id="Phobius"/>
    </source>
</evidence>
<evidence type="ECO:0000313" key="3">
    <source>
        <dbReference type="EMBL" id="OBT98499.2"/>
    </source>
</evidence>
<reference evidence="4" key="2">
    <citation type="journal article" date="2018" name="Nat. Commun.">
        <title>Extreme sensitivity to ultraviolet light in the fungal pathogen causing white-nose syndrome of bats.</title>
        <authorList>
            <person name="Palmer J.M."/>
            <person name="Drees K.P."/>
            <person name="Foster J.T."/>
            <person name="Lindner D.L."/>
        </authorList>
    </citation>
    <scope>NUCLEOTIDE SEQUENCE [LARGE SCALE GENOMIC DNA]</scope>
    <source>
        <strain evidence="4">UAMH 10579</strain>
    </source>
</reference>
<dbReference type="PANTHER" id="PTHR11567">
    <property type="entry name" value="ACID PHOSPHATASE-RELATED"/>
    <property type="match status" value="1"/>
</dbReference>
<proteinExistence type="inferred from homology"/>
<evidence type="ECO:0000313" key="4">
    <source>
        <dbReference type="Proteomes" id="UP000091956"/>
    </source>
</evidence>
<evidence type="ECO:0008006" key="5">
    <source>
        <dbReference type="Google" id="ProtNLM"/>
    </source>
</evidence>
<dbReference type="GeneID" id="28837037"/>
<keyword evidence="4" id="KW-1185">Reference proteome</keyword>
<name>A0A1B8GRN1_9PEZI</name>
<keyword evidence="2" id="KW-0472">Membrane</keyword>
<gene>
    <name evidence="3" type="ORF">VE01_03651</name>
</gene>